<keyword evidence="12" id="KW-1185">Reference proteome</keyword>
<keyword evidence="5 9" id="KW-0028">Amino-acid biosynthesis</keyword>
<dbReference type="PANTHER" id="PTHR42894">
    <property type="entry name" value="N-(5'-PHOSPHORIBOSYL)ANTHRANILATE ISOMERASE"/>
    <property type="match status" value="1"/>
</dbReference>
<evidence type="ECO:0000259" key="10">
    <source>
        <dbReference type="Pfam" id="PF00697"/>
    </source>
</evidence>
<protein>
    <recommendedName>
        <fullName evidence="4 9">N-(5'-phosphoribosyl)anthranilate isomerase</fullName>
        <shortName evidence="9">PRAI</shortName>
        <ecNumber evidence="3 9">5.3.1.24</ecNumber>
    </recommendedName>
</protein>
<evidence type="ECO:0000256" key="4">
    <source>
        <dbReference type="ARBA" id="ARBA00022272"/>
    </source>
</evidence>
<dbReference type="PANTHER" id="PTHR42894:SF1">
    <property type="entry name" value="N-(5'-PHOSPHORIBOSYL)ANTHRANILATE ISOMERASE"/>
    <property type="match status" value="1"/>
</dbReference>
<dbReference type="Proteomes" id="UP001595969">
    <property type="component" value="Unassembled WGS sequence"/>
</dbReference>
<evidence type="ECO:0000256" key="6">
    <source>
        <dbReference type="ARBA" id="ARBA00022822"/>
    </source>
</evidence>
<dbReference type="CDD" id="cd00405">
    <property type="entry name" value="PRAI"/>
    <property type="match status" value="1"/>
</dbReference>
<evidence type="ECO:0000313" key="12">
    <source>
        <dbReference type="Proteomes" id="UP001595969"/>
    </source>
</evidence>
<feature type="domain" description="N-(5'phosphoribosyl) anthranilate isomerase (PRAI)" evidence="10">
    <location>
        <begin position="4"/>
        <end position="202"/>
    </location>
</feature>
<evidence type="ECO:0000256" key="5">
    <source>
        <dbReference type="ARBA" id="ARBA00022605"/>
    </source>
</evidence>
<dbReference type="InterPro" id="IPR011060">
    <property type="entry name" value="RibuloseP-bd_barrel"/>
</dbReference>
<comment type="catalytic activity">
    <reaction evidence="1 9">
        <text>N-(5-phospho-beta-D-ribosyl)anthranilate = 1-(2-carboxyphenylamino)-1-deoxy-D-ribulose 5-phosphate</text>
        <dbReference type="Rhea" id="RHEA:21540"/>
        <dbReference type="ChEBI" id="CHEBI:18277"/>
        <dbReference type="ChEBI" id="CHEBI:58613"/>
        <dbReference type="EC" id="5.3.1.24"/>
    </reaction>
</comment>
<accession>A0ABV9MVA5</accession>
<sequence length="205" mass="22465">MTKVKICGLTDQAMVDATVLAGADYLGFVFAKSKRQVTPEQVLAITKNVPKRVKKVGVFVSPSLTEVIHIAKTAQLDLLQIHGEWKEEQQASPLPIIQSFNGQSPSLKKQIETSDTAFILLDAPITNEKYAGGNGKTFHWQSVTPALQNILKTRRTFIAGGLNPQNVKEAITFFTPFAVDVSSGVETNGQKDIQKIRAFIQAVKE</sequence>
<dbReference type="SUPFAM" id="SSF51366">
    <property type="entry name" value="Ribulose-phoshate binding barrel"/>
    <property type="match status" value="1"/>
</dbReference>
<comment type="similarity">
    <text evidence="9">Belongs to the TrpF family.</text>
</comment>
<keyword evidence="7 9" id="KW-0057">Aromatic amino acid biosynthesis</keyword>
<evidence type="ECO:0000256" key="1">
    <source>
        <dbReference type="ARBA" id="ARBA00001164"/>
    </source>
</evidence>
<keyword evidence="6 9" id="KW-0822">Tryptophan biosynthesis</keyword>
<proteinExistence type="inferred from homology"/>
<evidence type="ECO:0000256" key="8">
    <source>
        <dbReference type="ARBA" id="ARBA00023235"/>
    </source>
</evidence>
<dbReference type="RefSeq" id="WP_204653421.1">
    <property type="nucleotide sequence ID" value="NZ_JAFBFD010000009.1"/>
</dbReference>
<dbReference type="Pfam" id="PF00697">
    <property type="entry name" value="PRAI"/>
    <property type="match status" value="1"/>
</dbReference>
<comment type="caution">
    <text evidence="11">The sequence shown here is derived from an EMBL/GenBank/DDBJ whole genome shotgun (WGS) entry which is preliminary data.</text>
</comment>
<organism evidence="11 12">
    <name type="scientific">Enterococcus lemanii</name>
    <dbReference type="NCBI Taxonomy" id="1159752"/>
    <lineage>
        <taxon>Bacteria</taxon>
        <taxon>Bacillati</taxon>
        <taxon>Bacillota</taxon>
        <taxon>Bacilli</taxon>
        <taxon>Lactobacillales</taxon>
        <taxon>Enterococcaceae</taxon>
        <taxon>Enterococcus</taxon>
    </lineage>
</organism>
<gene>
    <name evidence="9" type="primary">trpF</name>
    <name evidence="11" type="ORF">ACFO5I_04485</name>
</gene>
<reference evidence="12" key="1">
    <citation type="journal article" date="2019" name="Int. J. Syst. Evol. Microbiol.">
        <title>The Global Catalogue of Microorganisms (GCM) 10K type strain sequencing project: providing services to taxonomists for standard genome sequencing and annotation.</title>
        <authorList>
            <consortium name="The Broad Institute Genomics Platform"/>
            <consortium name="The Broad Institute Genome Sequencing Center for Infectious Disease"/>
            <person name="Wu L."/>
            <person name="Ma J."/>
        </authorList>
    </citation>
    <scope>NUCLEOTIDE SEQUENCE [LARGE SCALE GENOMIC DNA]</scope>
    <source>
        <strain evidence="12">CGMCC 1.19032</strain>
    </source>
</reference>
<dbReference type="EC" id="5.3.1.24" evidence="3 9"/>
<comment type="pathway">
    <text evidence="2 9">Amino-acid biosynthesis; L-tryptophan biosynthesis; L-tryptophan from chorismate: step 3/5.</text>
</comment>
<dbReference type="InterPro" id="IPR001240">
    <property type="entry name" value="PRAI_dom"/>
</dbReference>
<dbReference type="InterPro" id="IPR013785">
    <property type="entry name" value="Aldolase_TIM"/>
</dbReference>
<evidence type="ECO:0000256" key="7">
    <source>
        <dbReference type="ARBA" id="ARBA00023141"/>
    </source>
</evidence>
<name>A0ABV9MVA5_9ENTE</name>
<dbReference type="Gene3D" id="3.20.20.70">
    <property type="entry name" value="Aldolase class I"/>
    <property type="match status" value="1"/>
</dbReference>
<dbReference type="EMBL" id="JBHSGS010000026">
    <property type="protein sequence ID" value="MFC4718984.1"/>
    <property type="molecule type" value="Genomic_DNA"/>
</dbReference>
<dbReference type="NCBIfam" id="NF002300">
    <property type="entry name" value="PRK01222.1-7"/>
    <property type="match status" value="1"/>
</dbReference>
<keyword evidence="8 9" id="KW-0413">Isomerase</keyword>
<evidence type="ECO:0000313" key="11">
    <source>
        <dbReference type="EMBL" id="MFC4718984.1"/>
    </source>
</evidence>
<dbReference type="GO" id="GO:0004640">
    <property type="term" value="F:phosphoribosylanthranilate isomerase activity"/>
    <property type="evidence" value="ECO:0007669"/>
    <property type="project" value="UniProtKB-EC"/>
</dbReference>
<dbReference type="InterPro" id="IPR044643">
    <property type="entry name" value="TrpF_fam"/>
</dbReference>
<dbReference type="HAMAP" id="MF_00135">
    <property type="entry name" value="PRAI"/>
    <property type="match status" value="1"/>
</dbReference>
<evidence type="ECO:0000256" key="9">
    <source>
        <dbReference type="HAMAP-Rule" id="MF_00135"/>
    </source>
</evidence>
<evidence type="ECO:0000256" key="3">
    <source>
        <dbReference type="ARBA" id="ARBA00012572"/>
    </source>
</evidence>
<evidence type="ECO:0000256" key="2">
    <source>
        <dbReference type="ARBA" id="ARBA00004664"/>
    </source>
</evidence>